<evidence type="ECO:0000313" key="3">
    <source>
        <dbReference type="Proteomes" id="UP000825051"/>
    </source>
</evidence>
<organism evidence="2 3">
    <name type="scientific">Horticoccus luteus</name>
    <dbReference type="NCBI Taxonomy" id="2862869"/>
    <lineage>
        <taxon>Bacteria</taxon>
        <taxon>Pseudomonadati</taxon>
        <taxon>Verrucomicrobiota</taxon>
        <taxon>Opitutia</taxon>
        <taxon>Opitutales</taxon>
        <taxon>Opitutaceae</taxon>
        <taxon>Horticoccus</taxon>
    </lineage>
</organism>
<gene>
    <name evidence="2" type="ORF">K0B96_16980</name>
</gene>
<dbReference type="KEGG" id="ole:K0B96_16980"/>
<dbReference type="InterPro" id="IPR049349">
    <property type="entry name" value="DUF2264_N"/>
</dbReference>
<dbReference type="PANTHER" id="PTHR35339">
    <property type="entry name" value="LINALOOL DEHYDRATASE_ISOMERASE DOMAIN-CONTAINING PROTEIN"/>
    <property type="match status" value="1"/>
</dbReference>
<keyword evidence="3" id="KW-1185">Reference proteome</keyword>
<evidence type="ECO:0000313" key="2">
    <source>
        <dbReference type="EMBL" id="QYM78975.1"/>
    </source>
</evidence>
<evidence type="ECO:0000259" key="1">
    <source>
        <dbReference type="Pfam" id="PF10022"/>
    </source>
</evidence>
<accession>A0A8F9TTX7</accession>
<feature type="domain" description="DUF2264" evidence="1">
    <location>
        <begin position="20"/>
        <end position="366"/>
    </location>
</feature>
<dbReference type="InterPro" id="IPR016624">
    <property type="entry name" value="UCP014753"/>
</dbReference>
<sequence length="639" mass="71113">MPVTTPRPPHTMNLPPAYLHWQDAARRLIEPLAALMHPGEASLAIAGPASDHDAAADRLESFARPLLLAAHWLQSAPRAEDHALREKLAAWFRGGLAAGTDVGGAHYWGPDANYHQHHVEIGLVAIALQIAPAQLWEPLSPEVRDQVARWFGTARGNGIVNNNHYFMGVHILEFLRQHGYGRRADEVIVDEFLTRLEGMHRGGGWFEDGINQAYDHYNAYAFHFYGLWWARLHGARDPARAQRWREWAREFVRDYEHFFAASGEHPAFGRSITYRFNCLNVFGLALLEDCCDLPPGRLRRLSTRNLDFFLSRPIQQEQGCLSLGWTDAFPALAESYSCAASPYWAAKGFAALLLPPQHAFWHAPEELLLSERSDYARVIRPAGLVVRSTAGAVEIVNAGSQISNLNLRFGAWKWSKFAYRTGTGFTLAFPAATHWSLDNALTTQLDDGRIIGRHSTVAIEMDDAHVYFSYNLGVKSGQINTTVESGVWWRAGWLLQLHTYTAQQPVVFRLGGYALPLDAAQAREIAPTGEPSLTQSAFAADGRGTALQPLHGFTAAEWDERRDDRQQRAHISAPYHVTPVARAPRGGGSGWLAALVWTGDQRAEAAPWTVVSLAAGRWALRHPALGDWRISHWSLPALS</sequence>
<name>A0A8F9TTX7_9BACT</name>
<proteinExistence type="predicted"/>
<dbReference type="RefSeq" id="WP_220162225.1">
    <property type="nucleotide sequence ID" value="NZ_CP080507.1"/>
</dbReference>
<dbReference type="Pfam" id="PF10022">
    <property type="entry name" value="DUF2264"/>
    <property type="match status" value="1"/>
</dbReference>
<dbReference type="Proteomes" id="UP000825051">
    <property type="component" value="Chromosome"/>
</dbReference>
<reference evidence="2" key="1">
    <citation type="submission" date="2021-08" db="EMBL/GenBank/DDBJ databases">
        <title>Genome of a novel bacterium of the phylum Verrucomicrobia, Oleiharenicola sp. KSB-15.</title>
        <authorList>
            <person name="Chung J.-H."/>
            <person name="Ahn J.-H."/>
            <person name="Yoon Y."/>
            <person name="Kim D.-Y."/>
            <person name="An S.-H."/>
            <person name="Park I."/>
            <person name="Yeon J."/>
        </authorList>
    </citation>
    <scope>NUCLEOTIDE SEQUENCE</scope>
    <source>
        <strain evidence="2">KSB-15</strain>
    </source>
</reference>
<dbReference type="AlphaFoldDB" id="A0A8F9TTX7"/>
<dbReference type="PANTHER" id="PTHR35339:SF4">
    <property type="entry name" value="LINALOOL DEHYDRATASE_ISOMERASE DOMAIN-CONTAINING PROTEIN"/>
    <property type="match status" value="1"/>
</dbReference>
<protein>
    <submittedName>
        <fullName evidence="2">DUF2264 domain-containing protein</fullName>
    </submittedName>
</protein>
<dbReference type="EMBL" id="CP080507">
    <property type="protein sequence ID" value="QYM78975.1"/>
    <property type="molecule type" value="Genomic_DNA"/>
</dbReference>